<keyword evidence="4 5" id="KW-0560">Oxidoreductase</keyword>
<dbReference type="EC" id="1.8.4.12" evidence="5"/>
<dbReference type="SUPFAM" id="SSF51316">
    <property type="entry name" value="Mss4-like"/>
    <property type="match status" value="1"/>
</dbReference>
<feature type="domain" description="MsrB" evidence="6">
    <location>
        <begin position="53"/>
        <end position="176"/>
    </location>
</feature>
<dbReference type="InterPro" id="IPR011057">
    <property type="entry name" value="Mss4-like_sf"/>
</dbReference>
<comment type="cofactor">
    <cofactor evidence="5">
        <name>Zn(2+)</name>
        <dbReference type="ChEBI" id="CHEBI:29105"/>
    </cofactor>
    <text evidence="5">Binds 1 zinc ion per subunit.</text>
</comment>
<dbReference type="Gene3D" id="2.170.150.20">
    <property type="entry name" value="Peptide methionine sulfoxide reductase"/>
    <property type="match status" value="1"/>
</dbReference>
<keyword evidence="8" id="KW-1185">Reference proteome</keyword>
<dbReference type="PANTHER" id="PTHR46081">
    <property type="entry name" value="PEPTIDE METHIONINE SULFOXIDE REDUCTASE 2"/>
    <property type="match status" value="1"/>
</dbReference>
<evidence type="ECO:0000256" key="1">
    <source>
        <dbReference type="ARBA" id="ARBA00007174"/>
    </source>
</evidence>
<dbReference type="InterPro" id="IPR028427">
    <property type="entry name" value="Met_Sox_Rdtase_MsrB"/>
</dbReference>
<evidence type="ECO:0000256" key="4">
    <source>
        <dbReference type="ARBA" id="ARBA00023002"/>
    </source>
</evidence>
<evidence type="ECO:0000259" key="6">
    <source>
        <dbReference type="PROSITE" id="PS51790"/>
    </source>
</evidence>
<dbReference type="EMBL" id="MU069780">
    <property type="protein sequence ID" value="KAF5833997.1"/>
    <property type="molecule type" value="Genomic_DNA"/>
</dbReference>
<keyword evidence="3 5" id="KW-0862">Zinc</keyword>
<evidence type="ECO:0000256" key="2">
    <source>
        <dbReference type="ARBA" id="ARBA00022723"/>
    </source>
</evidence>
<dbReference type="PROSITE" id="PS51790">
    <property type="entry name" value="MSRB"/>
    <property type="match status" value="1"/>
</dbReference>
<dbReference type="NCBIfam" id="TIGR00357">
    <property type="entry name" value="peptide-methionine (R)-S-oxide reductase MsrB"/>
    <property type="match status" value="1"/>
</dbReference>
<dbReference type="InterPro" id="IPR002579">
    <property type="entry name" value="Met_Sox_Rdtase_MsrB_dom"/>
</dbReference>
<proteinExistence type="inferred from homology"/>
<evidence type="ECO:0000313" key="8">
    <source>
        <dbReference type="Proteomes" id="UP000815325"/>
    </source>
</evidence>
<reference evidence="7" key="1">
    <citation type="submission" date="2017-08" db="EMBL/GenBank/DDBJ databases">
        <authorList>
            <person name="Polle J.E."/>
            <person name="Barry K."/>
            <person name="Cushman J."/>
            <person name="Schmutz J."/>
            <person name="Tran D."/>
            <person name="Hathwaick L.T."/>
            <person name="Yim W.C."/>
            <person name="Jenkins J."/>
            <person name="Mckie-Krisberg Z.M."/>
            <person name="Prochnik S."/>
            <person name="Lindquist E."/>
            <person name="Dockter R.B."/>
            <person name="Adam C."/>
            <person name="Molina H."/>
            <person name="Bunkerborg J."/>
            <person name="Jin E."/>
            <person name="Buchheim M."/>
            <person name="Magnuson J."/>
        </authorList>
    </citation>
    <scope>NUCLEOTIDE SEQUENCE</scope>
    <source>
        <strain evidence="7">CCAP 19/18</strain>
    </source>
</reference>
<keyword evidence="2 5" id="KW-0479">Metal-binding</keyword>
<comment type="function">
    <text evidence="5">Catalyzes the reduction of methionine sulfoxide (MetSO) to methionine in proteins. Plays a protective role against oxidative stress by restoring activity to proteins that have been inactivated by methionine oxidation. MSRB family specifically reduces the MetSO R-enantiomer.</text>
</comment>
<gene>
    <name evidence="7" type="ORF">DUNSADRAFT_9482</name>
</gene>
<dbReference type="PANTHER" id="PTHR46081:SF8">
    <property type="entry name" value="PEPTIDE METHIONINE SULFOXIDE REDUCTASE 2"/>
    <property type="match status" value="1"/>
</dbReference>
<evidence type="ECO:0000256" key="3">
    <source>
        <dbReference type="ARBA" id="ARBA00022833"/>
    </source>
</evidence>
<accession>A0ABQ7GHB5</accession>
<sequence>MIATRGVSLSLAARSTPVRCLRNSAAPRAPSRQTVRMASGGVDKQQLDQNTPDDVWKKILNAEQYYVLRQKGTEPPGTGKYNKHKEEGIYTCAGCDQPLYTSKMKFDSGCGWPAFYDEIPGSLIRHEDYSWMGKRIEIVCSKCGGHQGHVFEGEGFPTPTNIRHCVNSISVDFKPQKVD</sequence>
<organism evidence="7 8">
    <name type="scientific">Dunaliella salina</name>
    <name type="common">Green alga</name>
    <name type="synonym">Protococcus salinus</name>
    <dbReference type="NCBI Taxonomy" id="3046"/>
    <lineage>
        <taxon>Eukaryota</taxon>
        <taxon>Viridiplantae</taxon>
        <taxon>Chlorophyta</taxon>
        <taxon>core chlorophytes</taxon>
        <taxon>Chlorophyceae</taxon>
        <taxon>CS clade</taxon>
        <taxon>Chlamydomonadales</taxon>
        <taxon>Dunaliellaceae</taxon>
        <taxon>Dunaliella</taxon>
    </lineage>
</organism>
<protein>
    <recommendedName>
        <fullName evidence="5">Peptide-methionine (R)-S-oxide reductase</fullName>
        <ecNumber evidence="5">1.8.4.12</ecNumber>
    </recommendedName>
</protein>
<comment type="catalytic activity">
    <reaction evidence="5">
        <text>L-methionyl-[protein] + [thioredoxin]-disulfide + H2O = L-methionyl-(R)-S-oxide-[protein] + [thioredoxin]-dithiol</text>
        <dbReference type="Rhea" id="RHEA:24164"/>
        <dbReference type="Rhea" id="RHEA-COMP:10698"/>
        <dbReference type="Rhea" id="RHEA-COMP:10700"/>
        <dbReference type="Rhea" id="RHEA-COMP:12313"/>
        <dbReference type="Rhea" id="RHEA-COMP:12314"/>
        <dbReference type="ChEBI" id="CHEBI:15377"/>
        <dbReference type="ChEBI" id="CHEBI:16044"/>
        <dbReference type="ChEBI" id="CHEBI:29950"/>
        <dbReference type="ChEBI" id="CHEBI:45764"/>
        <dbReference type="ChEBI" id="CHEBI:50058"/>
        <dbReference type="EC" id="1.8.4.12"/>
    </reaction>
</comment>
<comment type="caution">
    <text evidence="7">The sequence shown here is derived from an EMBL/GenBank/DDBJ whole genome shotgun (WGS) entry which is preliminary data.</text>
</comment>
<evidence type="ECO:0000256" key="5">
    <source>
        <dbReference type="RuleBase" id="RU365044"/>
    </source>
</evidence>
<dbReference type="Proteomes" id="UP000815325">
    <property type="component" value="Unassembled WGS sequence"/>
</dbReference>
<evidence type="ECO:0000313" key="7">
    <source>
        <dbReference type="EMBL" id="KAF5833997.1"/>
    </source>
</evidence>
<dbReference type="Pfam" id="PF01641">
    <property type="entry name" value="SelR"/>
    <property type="match status" value="1"/>
</dbReference>
<name>A0ABQ7GHB5_DUNSA</name>
<comment type="similarity">
    <text evidence="1 5">Belongs to the MsrB Met sulfoxide reductase family.</text>
</comment>